<dbReference type="AlphaFoldDB" id="A0AAD7X4Y1"/>
<keyword evidence="3" id="KW-1185">Reference proteome</keyword>
<dbReference type="InterPro" id="IPR058525">
    <property type="entry name" value="DUF8212"/>
</dbReference>
<feature type="domain" description="DUF8212" evidence="1">
    <location>
        <begin position="131"/>
        <end position="285"/>
    </location>
</feature>
<accession>A0AAD7X4Y1</accession>
<proteinExistence type="predicted"/>
<dbReference type="Pfam" id="PF26640">
    <property type="entry name" value="DUF8212"/>
    <property type="match status" value="1"/>
</dbReference>
<protein>
    <recommendedName>
        <fullName evidence="1">DUF8212 domain-containing protein</fullName>
    </recommendedName>
</protein>
<reference evidence="2" key="1">
    <citation type="submission" date="2022-11" db="EMBL/GenBank/DDBJ databases">
        <title>Genome Sequence of Cubamyces cubensis.</title>
        <authorList>
            <person name="Buettner E."/>
        </authorList>
    </citation>
    <scope>NUCLEOTIDE SEQUENCE</scope>
    <source>
        <strain evidence="2">MPL-01</strain>
    </source>
</reference>
<evidence type="ECO:0000259" key="1">
    <source>
        <dbReference type="Pfam" id="PF26640"/>
    </source>
</evidence>
<evidence type="ECO:0000313" key="3">
    <source>
        <dbReference type="Proteomes" id="UP001215151"/>
    </source>
</evidence>
<sequence length="649" mass="71691">MWYAKSDVCYAYLYDVPDIDRLDMTSPFYTSRWFTRGWTLQELIAPTAMVFVSRAWDVLGTKTELVHHLQAITGIDTDILLRRRDLVEVSIAQKMSWAASRVTTKVEDEAYCLMGIFGVNMPTIYGEGRAAFYRLQEEIMKLSSDQTIFAWGDPYELSDILSRVQDHLERGAELSDASVRTQREFLLASRPEKFSSTAVLYVPTPVQTAIDTAKEACINSSSQLTFQDISSLPVIGQKTQACEFVVTGHGMRSTLPVIEVSYTERFKFLIAVLGCRNEETNALLGLLLLRVPNAGVGDHIIYGASMLFDQAIEARLVQLRPSDNIDSGSLSSAAREPSNGGRSYARVPSATMSWETIYILHRPQPDVLQNFGIPSLEKQRNVIVIFSRWSVAELERWGFVPDSEPREIDLWRVARGRYTGSLTFSDASSGEKFVITVERCPCPAAKGQSWARASVTISIPAGSSEEANRTCHAAQNPSSSHVIPDAPGDCSVDHIALWKDWTRTFGDSEREVRLSFSVQDRSEWDPNGAVAARRSLYFIVDIKLGGAVYARMRSQNISTKQAEVAPGLPESHLVPTTLQAHNVDGESVPMAVTGTTKSATAPEAAQVAASSEDTAQLPSNKPGSCLARSLEKCVKFMRCGGRKNVTSLE</sequence>
<organism evidence="2 3">
    <name type="scientific">Trametes cubensis</name>
    <dbReference type="NCBI Taxonomy" id="1111947"/>
    <lineage>
        <taxon>Eukaryota</taxon>
        <taxon>Fungi</taxon>
        <taxon>Dikarya</taxon>
        <taxon>Basidiomycota</taxon>
        <taxon>Agaricomycotina</taxon>
        <taxon>Agaricomycetes</taxon>
        <taxon>Polyporales</taxon>
        <taxon>Polyporaceae</taxon>
        <taxon>Trametes</taxon>
    </lineage>
</organism>
<comment type="caution">
    <text evidence="2">The sequence shown here is derived from an EMBL/GenBank/DDBJ whole genome shotgun (WGS) entry which is preliminary data.</text>
</comment>
<dbReference type="PANTHER" id="PTHR10622">
    <property type="entry name" value="HET DOMAIN-CONTAINING PROTEIN"/>
    <property type="match status" value="1"/>
</dbReference>
<dbReference type="EMBL" id="JAPEVG010000661">
    <property type="protein sequence ID" value="KAJ8456568.1"/>
    <property type="molecule type" value="Genomic_DNA"/>
</dbReference>
<evidence type="ECO:0000313" key="2">
    <source>
        <dbReference type="EMBL" id="KAJ8456568.1"/>
    </source>
</evidence>
<dbReference type="Proteomes" id="UP001215151">
    <property type="component" value="Unassembled WGS sequence"/>
</dbReference>
<dbReference type="PANTHER" id="PTHR10622:SF10">
    <property type="entry name" value="HET DOMAIN-CONTAINING PROTEIN"/>
    <property type="match status" value="1"/>
</dbReference>
<gene>
    <name evidence="2" type="ORF">ONZ51_g12047</name>
</gene>
<name>A0AAD7X4Y1_9APHY</name>